<organism evidence="2 3">
    <name type="scientific">Heterodera trifolii</name>
    <dbReference type="NCBI Taxonomy" id="157864"/>
    <lineage>
        <taxon>Eukaryota</taxon>
        <taxon>Metazoa</taxon>
        <taxon>Ecdysozoa</taxon>
        <taxon>Nematoda</taxon>
        <taxon>Chromadorea</taxon>
        <taxon>Rhabditida</taxon>
        <taxon>Tylenchina</taxon>
        <taxon>Tylenchomorpha</taxon>
        <taxon>Tylenchoidea</taxon>
        <taxon>Heteroderidae</taxon>
        <taxon>Heteroderinae</taxon>
        <taxon>Heterodera</taxon>
    </lineage>
</organism>
<protein>
    <submittedName>
        <fullName evidence="2">Uncharacterized protein</fullName>
    </submittedName>
</protein>
<feature type="compositionally biased region" description="Polar residues" evidence="1">
    <location>
        <begin position="68"/>
        <end position="77"/>
    </location>
</feature>
<feature type="region of interest" description="Disordered" evidence="1">
    <location>
        <begin position="169"/>
        <end position="192"/>
    </location>
</feature>
<sequence length="345" mass="39736">MTPIKLEQSDQHQQQQQRQQQGQQQLHHVQLGLISNNNNFSNNKLFSPPLLLMNSSDQQQQHEQQQQLSPSAAADQQSRVRRHNCQTVPLATTMSQQQWHGVPTATLVPSAIAPADNVISAEPTMENFFRFVQLANTFGFQFDLDQKLLRWNSSTVPTMVPEEEEEAEMDAKTAQCQQHQHQQQQQPMEMETDEPTLITWTDQQQQEQQKRQQRRKVREKLAQNYRIKFGISHNANLVLKLKNSQRYRRMRGRKKVQILCRLASQKHENESLSAGGGGPMKMRPPAAAVMEKCRQFSHEQRIAATAPRRAQKRGGGEYRNAERRQRAKRVRQCGTSGETESSQRG</sequence>
<reference evidence="2 3" key="1">
    <citation type="submission" date="2024-10" db="EMBL/GenBank/DDBJ databases">
        <authorList>
            <person name="Kim D."/>
        </authorList>
    </citation>
    <scope>NUCLEOTIDE SEQUENCE [LARGE SCALE GENOMIC DNA]</scope>
    <source>
        <strain evidence="2">BH-2024</strain>
    </source>
</reference>
<evidence type="ECO:0000256" key="1">
    <source>
        <dbReference type="SAM" id="MobiDB-lite"/>
    </source>
</evidence>
<feature type="compositionally biased region" description="Polar residues" evidence="1">
    <location>
        <begin position="333"/>
        <end position="345"/>
    </location>
</feature>
<dbReference type="AlphaFoldDB" id="A0ABD2M0F0"/>
<feature type="region of interest" description="Disordered" evidence="1">
    <location>
        <begin position="56"/>
        <end position="82"/>
    </location>
</feature>
<evidence type="ECO:0000313" key="2">
    <source>
        <dbReference type="EMBL" id="KAL3120976.1"/>
    </source>
</evidence>
<feature type="region of interest" description="Disordered" evidence="1">
    <location>
        <begin position="299"/>
        <end position="345"/>
    </location>
</feature>
<evidence type="ECO:0000313" key="3">
    <source>
        <dbReference type="Proteomes" id="UP001620626"/>
    </source>
</evidence>
<feature type="compositionally biased region" description="Basic and acidic residues" evidence="1">
    <location>
        <begin position="314"/>
        <end position="324"/>
    </location>
</feature>
<dbReference type="Proteomes" id="UP001620626">
    <property type="component" value="Unassembled WGS sequence"/>
</dbReference>
<feature type="compositionally biased region" description="Low complexity" evidence="1">
    <location>
        <begin position="175"/>
        <end position="186"/>
    </location>
</feature>
<name>A0ABD2M0F0_9BILA</name>
<accession>A0ABD2M0F0</accession>
<gene>
    <name evidence="2" type="ORF">niasHT_002604</name>
</gene>
<dbReference type="EMBL" id="JBICBT010000202">
    <property type="protein sequence ID" value="KAL3120976.1"/>
    <property type="molecule type" value="Genomic_DNA"/>
</dbReference>
<comment type="caution">
    <text evidence="2">The sequence shown here is derived from an EMBL/GenBank/DDBJ whole genome shotgun (WGS) entry which is preliminary data.</text>
</comment>
<feature type="region of interest" description="Disordered" evidence="1">
    <location>
        <begin position="1"/>
        <end position="26"/>
    </location>
</feature>
<feature type="compositionally biased region" description="Low complexity" evidence="1">
    <location>
        <begin position="58"/>
        <end position="67"/>
    </location>
</feature>
<feature type="compositionally biased region" description="Low complexity" evidence="1">
    <location>
        <begin position="11"/>
        <end position="26"/>
    </location>
</feature>
<proteinExistence type="predicted"/>
<keyword evidence="3" id="KW-1185">Reference proteome</keyword>